<dbReference type="AlphaFoldDB" id="A0A9E4ZIX9"/>
<sequence length="76" mass="8510">MSRESAGGVRSVGYDPTTRALLVICESADAYRYAGVPKEVYNALLAAESREQFVRESIEGRYPREKYPCMMVGEEV</sequence>
<proteinExistence type="predicted"/>
<dbReference type="RefSeq" id="WP_261596064.1">
    <property type="nucleotide sequence ID" value="NZ_VHLL01000001.1"/>
</dbReference>
<dbReference type="Proteomes" id="UP001065682">
    <property type="component" value="Unassembled WGS sequence"/>
</dbReference>
<dbReference type="InterPro" id="IPR025309">
    <property type="entry name" value="KTSC_dom"/>
</dbReference>
<feature type="domain" description="KTSC" evidence="1">
    <location>
        <begin position="9"/>
        <end position="62"/>
    </location>
</feature>
<dbReference type="EMBL" id="VHLL01000001">
    <property type="protein sequence ID" value="MCT8336007.1"/>
    <property type="molecule type" value="Genomic_DNA"/>
</dbReference>
<evidence type="ECO:0000259" key="1">
    <source>
        <dbReference type="Pfam" id="PF13619"/>
    </source>
</evidence>
<comment type="caution">
    <text evidence="2">The sequence shown here is derived from an EMBL/GenBank/DDBJ whole genome shotgun (WGS) entry which is preliminary data.</text>
</comment>
<dbReference type="Pfam" id="PF13619">
    <property type="entry name" value="KTSC"/>
    <property type="match status" value="1"/>
</dbReference>
<evidence type="ECO:0000313" key="2">
    <source>
        <dbReference type="EMBL" id="MCT8336007.1"/>
    </source>
</evidence>
<name>A0A9E4ZIX9_9EURY</name>
<organism evidence="2 3">
    <name type="scientific">Methanoculleus formosensis</name>
    <dbReference type="NCBI Taxonomy" id="2590886"/>
    <lineage>
        <taxon>Archaea</taxon>
        <taxon>Methanobacteriati</taxon>
        <taxon>Methanobacteriota</taxon>
        <taxon>Stenosarchaea group</taxon>
        <taxon>Methanomicrobia</taxon>
        <taxon>Methanomicrobiales</taxon>
        <taxon>Methanomicrobiaceae</taxon>
        <taxon>Methanoculleus</taxon>
    </lineage>
</organism>
<protein>
    <submittedName>
        <fullName evidence="2">KTSC domain-containing protein</fullName>
    </submittedName>
</protein>
<keyword evidence="3" id="KW-1185">Reference proteome</keyword>
<accession>A0A9E4ZIX9</accession>
<evidence type="ECO:0000313" key="3">
    <source>
        <dbReference type="Proteomes" id="UP001065682"/>
    </source>
</evidence>
<gene>
    <name evidence="2" type="ORF">FKB36_00470</name>
</gene>
<reference evidence="2" key="1">
    <citation type="submission" date="2019-06" db="EMBL/GenBank/DDBJ databases">
        <title>Methanoculleus strain from Tamsui River, Taipei, Taiwan.</title>
        <authorList>
            <person name="You Y.-T."/>
            <person name="Chen S.-C."/>
            <person name="Lai S.-J."/>
            <person name="Lee Y.-C."/>
            <person name="Lai M.-C."/>
        </authorList>
    </citation>
    <scope>NUCLEOTIDE SEQUENCE</scope>
    <source>
        <strain evidence="2">Afa-1</strain>
    </source>
</reference>